<sequence>MNMKGARALDVAETDELTLAELSTRYSQHIETARGISGFKARIASV</sequence>
<protein>
    <submittedName>
        <fullName evidence="1">Uncharacterized protein</fullName>
    </submittedName>
</protein>
<reference evidence="2" key="1">
    <citation type="submission" date="2016-10" db="EMBL/GenBank/DDBJ databases">
        <authorList>
            <person name="Varghese N."/>
            <person name="Submissions S."/>
        </authorList>
    </citation>
    <scope>NUCLEOTIDE SEQUENCE [LARGE SCALE GENOMIC DNA]</scope>
    <source>
        <strain evidence="2">DSM 1565</strain>
    </source>
</reference>
<evidence type="ECO:0000313" key="2">
    <source>
        <dbReference type="Proteomes" id="UP000199423"/>
    </source>
</evidence>
<accession>A0A1I7NWP5</accession>
<evidence type="ECO:0000313" key="1">
    <source>
        <dbReference type="EMBL" id="SFV39085.1"/>
    </source>
</evidence>
<keyword evidence="2" id="KW-1185">Reference proteome</keyword>
<dbReference type="AlphaFoldDB" id="A0A1I7NWP5"/>
<name>A0A1I7NWP5_9HYPH</name>
<proteinExistence type="predicted"/>
<dbReference type="EMBL" id="FPCH01000005">
    <property type="protein sequence ID" value="SFV39085.1"/>
    <property type="molecule type" value="Genomic_DNA"/>
</dbReference>
<organism evidence="1 2">
    <name type="scientific">Hyphomicrobium facile</name>
    <dbReference type="NCBI Taxonomy" id="51670"/>
    <lineage>
        <taxon>Bacteria</taxon>
        <taxon>Pseudomonadati</taxon>
        <taxon>Pseudomonadota</taxon>
        <taxon>Alphaproteobacteria</taxon>
        <taxon>Hyphomicrobiales</taxon>
        <taxon>Hyphomicrobiaceae</taxon>
        <taxon>Hyphomicrobium</taxon>
    </lineage>
</organism>
<gene>
    <name evidence="1" type="ORF">SAMN04488557_4110</name>
</gene>
<dbReference type="Proteomes" id="UP000199423">
    <property type="component" value="Unassembled WGS sequence"/>
</dbReference>